<reference evidence="1 2" key="1">
    <citation type="submission" date="2011-12" db="EMBL/GenBank/DDBJ databases">
        <title>The Genome Sequence of Prevotella micans F0438.</title>
        <authorList>
            <consortium name="The Broad Institute Genome Sequencing Platform"/>
            <person name="Earl A."/>
            <person name="Ward D."/>
            <person name="Feldgarden M."/>
            <person name="Gevers D."/>
            <person name="Izard J."/>
            <person name="Baranova O.V."/>
            <person name="Blanton J.M."/>
            <person name="Wade W.G."/>
            <person name="Dewhirst F.E."/>
            <person name="Young S.K."/>
            <person name="Zeng Q."/>
            <person name="Gargeya S."/>
            <person name="Fitzgerald M."/>
            <person name="Haas B."/>
            <person name="Abouelleil A."/>
            <person name="Alvarado L."/>
            <person name="Arachchi H.M."/>
            <person name="Berlin A."/>
            <person name="Chapman S.B."/>
            <person name="Gearin G."/>
            <person name="Goldberg J."/>
            <person name="Griggs A."/>
            <person name="Gujja S."/>
            <person name="Hansen M."/>
            <person name="Heiman D."/>
            <person name="Howarth C."/>
            <person name="Larimer J."/>
            <person name="Lui A."/>
            <person name="MacDonald P.J.P."/>
            <person name="McCowen C."/>
            <person name="Montmayeur A."/>
            <person name="Murphy C."/>
            <person name="Neiman D."/>
            <person name="Pearson M."/>
            <person name="Priest M."/>
            <person name="Roberts A."/>
            <person name="Saif S."/>
            <person name="Shea T."/>
            <person name="Sisk P."/>
            <person name="Stolte C."/>
            <person name="Sykes S."/>
            <person name="Wortman J."/>
            <person name="Nusbaum C."/>
            <person name="Birren B."/>
        </authorList>
    </citation>
    <scope>NUCLEOTIDE SEQUENCE [LARGE SCALE GENOMIC DNA]</scope>
    <source>
        <strain evidence="1 2">F0438</strain>
    </source>
</reference>
<organism evidence="1 2">
    <name type="scientific">Prevotella micans F0438</name>
    <dbReference type="NCBI Taxonomy" id="883158"/>
    <lineage>
        <taxon>Bacteria</taxon>
        <taxon>Pseudomonadati</taxon>
        <taxon>Bacteroidota</taxon>
        <taxon>Bacteroidia</taxon>
        <taxon>Bacteroidales</taxon>
        <taxon>Prevotellaceae</taxon>
        <taxon>Prevotella</taxon>
    </lineage>
</organism>
<comment type="caution">
    <text evidence="1">The sequence shown here is derived from an EMBL/GenBank/DDBJ whole genome shotgun (WGS) entry which is preliminary data.</text>
</comment>
<dbReference type="EMBL" id="AGWK01000009">
    <property type="protein sequence ID" value="EHO74140.1"/>
    <property type="molecule type" value="Genomic_DNA"/>
</dbReference>
<proteinExistence type="predicted"/>
<protein>
    <submittedName>
        <fullName evidence="1">Uncharacterized protein</fullName>
    </submittedName>
</protein>
<evidence type="ECO:0000313" key="2">
    <source>
        <dbReference type="Proteomes" id="UP000016023"/>
    </source>
</evidence>
<sequence>MSRICCCELLQNVYLCSSINNIEQLNNINSKVVNCFKMCIYAVV</sequence>
<dbReference type="AlphaFoldDB" id="H1Q063"/>
<accession>H1Q063</accession>
<dbReference type="Proteomes" id="UP000016023">
    <property type="component" value="Unassembled WGS sequence"/>
</dbReference>
<gene>
    <name evidence="1" type="ORF">HMPREF9140_00301</name>
</gene>
<dbReference type="HOGENOM" id="CLU_3220173_0_0_10"/>
<evidence type="ECO:0000313" key="1">
    <source>
        <dbReference type="EMBL" id="EHO74140.1"/>
    </source>
</evidence>
<keyword evidence="2" id="KW-1185">Reference proteome</keyword>
<name>H1Q063_9BACT</name>